<evidence type="ECO:0000313" key="5">
    <source>
        <dbReference type="Proteomes" id="UP000287865"/>
    </source>
</evidence>
<dbReference type="PANTHER" id="PTHR39173">
    <property type="entry name" value="ACETYLTRANSFERASE"/>
    <property type="match status" value="1"/>
</dbReference>
<evidence type="ECO:0000313" key="2">
    <source>
        <dbReference type="EMBL" id="RAJ93950.1"/>
    </source>
</evidence>
<comment type="caution">
    <text evidence="2">The sequence shown here is derived from an EMBL/GenBank/DDBJ whole genome shotgun (WGS) entry which is preliminary data.</text>
</comment>
<reference evidence="3 5" key="1">
    <citation type="journal article" date="2018" name="Front. Microbiol.">
        <title>Genome-Based Analysis Reveals the Taxonomy and Diversity of the Family Idiomarinaceae.</title>
        <authorList>
            <person name="Liu Y."/>
            <person name="Lai Q."/>
            <person name="Shao Z."/>
        </authorList>
    </citation>
    <scope>NUCLEOTIDE SEQUENCE [LARGE SCALE GENOMIC DNA]</scope>
    <source>
        <strain evidence="3 5">CF12-14</strain>
    </source>
</reference>
<dbReference type="GO" id="GO:0016747">
    <property type="term" value="F:acyltransferase activity, transferring groups other than amino-acyl groups"/>
    <property type="evidence" value="ECO:0007669"/>
    <property type="project" value="InterPro"/>
</dbReference>
<dbReference type="Pfam" id="PF00583">
    <property type="entry name" value="Acetyltransf_1"/>
    <property type="match status" value="1"/>
</dbReference>
<dbReference type="RefSeq" id="WP_111570268.1">
    <property type="nucleotide sequence ID" value="NZ_PIPK01000002.1"/>
</dbReference>
<proteinExistence type="predicted"/>
<dbReference type="CDD" id="cd04301">
    <property type="entry name" value="NAT_SF"/>
    <property type="match status" value="1"/>
</dbReference>
<dbReference type="PROSITE" id="PS51186">
    <property type="entry name" value="GNAT"/>
    <property type="match status" value="1"/>
</dbReference>
<dbReference type="EMBL" id="PIPK01000002">
    <property type="protein sequence ID" value="RUO27545.1"/>
    <property type="molecule type" value="Genomic_DNA"/>
</dbReference>
<name>A0A327WPW5_9GAMM</name>
<gene>
    <name evidence="2" type="ORF">B0I24_11553</name>
    <name evidence="3" type="ORF">CWE07_02635</name>
</gene>
<sequence>MSHQLVLPSATYEVSYRNYIHELGGEERYPFPLDFDHSDFAAMLQKLKDFQRGVNLPEGFVPSSTYWLVRGEELIGVTNIRHYLNDRIRHAGGHIGLGIRPSARGQGLGNLLMQLSIEKALALGANPVHIHCYKDNPASAHAIMRNGGELESEITDGDKVVQRYLVK</sequence>
<evidence type="ECO:0000259" key="1">
    <source>
        <dbReference type="PROSITE" id="PS51186"/>
    </source>
</evidence>
<dbReference type="Proteomes" id="UP000287865">
    <property type="component" value="Unassembled WGS sequence"/>
</dbReference>
<dbReference type="SUPFAM" id="SSF55729">
    <property type="entry name" value="Acyl-CoA N-acyltransferases (Nat)"/>
    <property type="match status" value="1"/>
</dbReference>
<feature type="domain" description="N-acetyltransferase" evidence="1">
    <location>
        <begin position="14"/>
        <end position="167"/>
    </location>
</feature>
<keyword evidence="5" id="KW-1185">Reference proteome</keyword>
<organism evidence="2 4">
    <name type="scientific">Aliidiomarina maris</name>
    <dbReference type="NCBI Taxonomy" id="531312"/>
    <lineage>
        <taxon>Bacteria</taxon>
        <taxon>Pseudomonadati</taxon>
        <taxon>Pseudomonadota</taxon>
        <taxon>Gammaproteobacteria</taxon>
        <taxon>Alteromonadales</taxon>
        <taxon>Idiomarinaceae</taxon>
        <taxon>Aliidiomarina</taxon>
    </lineage>
</organism>
<dbReference type="OrthoDB" id="9797989at2"/>
<evidence type="ECO:0000313" key="3">
    <source>
        <dbReference type="EMBL" id="RUO27545.1"/>
    </source>
</evidence>
<dbReference type="PANTHER" id="PTHR39173:SF1">
    <property type="entry name" value="ACETYLTRANSFERASE"/>
    <property type="match status" value="1"/>
</dbReference>
<dbReference type="AlphaFoldDB" id="A0A327WPW5"/>
<dbReference type="EMBL" id="QLMD01000015">
    <property type="protein sequence ID" value="RAJ93950.1"/>
    <property type="molecule type" value="Genomic_DNA"/>
</dbReference>
<evidence type="ECO:0000313" key="4">
    <source>
        <dbReference type="Proteomes" id="UP000249203"/>
    </source>
</evidence>
<dbReference type="Gene3D" id="3.40.630.30">
    <property type="match status" value="1"/>
</dbReference>
<reference evidence="2 4" key="2">
    <citation type="submission" date="2018-06" db="EMBL/GenBank/DDBJ databases">
        <title>Genomic Encyclopedia of Type Strains, Phase III (KMG-III): the genomes of soil and plant-associated and newly described type strains.</title>
        <authorList>
            <person name="Whitman W."/>
        </authorList>
    </citation>
    <scope>NUCLEOTIDE SEQUENCE [LARGE SCALE GENOMIC DNA]</scope>
    <source>
        <strain evidence="2 4">CGMCC 1.15366</strain>
    </source>
</reference>
<accession>A0A327WPW5</accession>
<dbReference type="Proteomes" id="UP000249203">
    <property type="component" value="Unassembled WGS sequence"/>
</dbReference>
<protein>
    <submittedName>
        <fullName evidence="3">GNAT family N-acetyltransferase</fullName>
    </submittedName>
    <submittedName>
        <fullName evidence="2">Putative acetyltransferase</fullName>
    </submittedName>
</protein>
<keyword evidence="2" id="KW-0808">Transferase</keyword>
<dbReference type="InterPro" id="IPR016181">
    <property type="entry name" value="Acyl_CoA_acyltransferase"/>
</dbReference>
<dbReference type="InterPro" id="IPR000182">
    <property type="entry name" value="GNAT_dom"/>
</dbReference>